<keyword evidence="2" id="KW-0808">Transferase</keyword>
<dbReference type="GO" id="GO:0016407">
    <property type="term" value="F:acetyltransferase activity"/>
    <property type="evidence" value="ECO:0007669"/>
    <property type="project" value="TreeGrafter"/>
</dbReference>
<dbReference type="SUPFAM" id="SSF51230">
    <property type="entry name" value="Single hybrid motif"/>
    <property type="match status" value="1"/>
</dbReference>
<evidence type="ECO:0000256" key="4">
    <source>
        <dbReference type="ARBA" id="ARBA00023315"/>
    </source>
</evidence>
<evidence type="ECO:0000256" key="2">
    <source>
        <dbReference type="ARBA" id="ARBA00022679"/>
    </source>
</evidence>
<dbReference type="InterPro" id="IPR011053">
    <property type="entry name" value="Single_hybrid_motif"/>
</dbReference>
<comment type="caution">
    <text evidence="6">The sequence shown here is derived from an EMBL/GenBank/DDBJ whole genome shotgun (WGS) entry which is preliminary data.</text>
</comment>
<accession>A0A919VB09</accession>
<dbReference type="GO" id="GO:0005737">
    <property type="term" value="C:cytoplasm"/>
    <property type="evidence" value="ECO:0007669"/>
    <property type="project" value="TreeGrafter"/>
</dbReference>
<evidence type="ECO:0000256" key="3">
    <source>
        <dbReference type="ARBA" id="ARBA00022823"/>
    </source>
</evidence>
<dbReference type="AlphaFoldDB" id="A0A919VB09"/>
<keyword evidence="7" id="KW-1185">Reference proteome</keyword>
<feature type="domain" description="Lipoyl-binding" evidence="5">
    <location>
        <begin position="2"/>
        <end position="77"/>
    </location>
</feature>
<dbReference type="InterPro" id="IPR003016">
    <property type="entry name" value="2-oxoA_DH_lipoyl-BS"/>
</dbReference>
<dbReference type="Pfam" id="PF00364">
    <property type="entry name" value="Biotin_lipoyl"/>
    <property type="match status" value="1"/>
</dbReference>
<reference evidence="6" key="1">
    <citation type="submission" date="2021-01" db="EMBL/GenBank/DDBJ databases">
        <title>Whole genome shotgun sequence of Sinosporangium siamense NBRC 109515.</title>
        <authorList>
            <person name="Komaki H."/>
            <person name="Tamura T."/>
        </authorList>
    </citation>
    <scope>NUCLEOTIDE SEQUENCE</scope>
    <source>
        <strain evidence="6">NBRC 109515</strain>
    </source>
</reference>
<evidence type="ECO:0000256" key="1">
    <source>
        <dbReference type="ARBA" id="ARBA00001938"/>
    </source>
</evidence>
<organism evidence="6 7">
    <name type="scientific">Sinosporangium siamense</name>
    <dbReference type="NCBI Taxonomy" id="1367973"/>
    <lineage>
        <taxon>Bacteria</taxon>
        <taxon>Bacillati</taxon>
        <taxon>Actinomycetota</taxon>
        <taxon>Actinomycetes</taxon>
        <taxon>Streptosporangiales</taxon>
        <taxon>Streptosporangiaceae</taxon>
        <taxon>Sinosporangium</taxon>
    </lineage>
</organism>
<keyword evidence="3" id="KW-0450">Lipoyl</keyword>
<keyword evidence="4" id="KW-0012">Acyltransferase</keyword>
<dbReference type="RefSeq" id="WP_239130103.1">
    <property type="nucleotide sequence ID" value="NZ_BOOW01000041.1"/>
</dbReference>
<evidence type="ECO:0000313" key="6">
    <source>
        <dbReference type="EMBL" id="GII95987.1"/>
    </source>
</evidence>
<dbReference type="PANTHER" id="PTHR43178">
    <property type="entry name" value="DIHYDROLIPOAMIDE ACETYLTRANSFERASE COMPONENT OF PYRUVATE DEHYDROGENASE COMPLEX"/>
    <property type="match status" value="1"/>
</dbReference>
<sequence length="79" mass="8384">MSVEVIMPRMGETVDDGTVNSWYFNVGDRVEGGQPLLEIGTDKIDTEVPAPVSGVLREILVQAGETVDVGTVIALIDPA</sequence>
<dbReference type="EMBL" id="BOOW01000041">
    <property type="protein sequence ID" value="GII95987.1"/>
    <property type="molecule type" value="Genomic_DNA"/>
</dbReference>
<dbReference type="Gene3D" id="2.40.50.100">
    <property type="match status" value="1"/>
</dbReference>
<dbReference type="CDD" id="cd06849">
    <property type="entry name" value="lipoyl_domain"/>
    <property type="match status" value="1"/>
</dbReference>
<dbReference type="PROSITE" id="PS00189">
    <property type="entry name" value="LIPOYL"/>
    <property type="match status" value="1"/>
</dbReference>
<name>A0A919VB09_9ACTN</name>
<evidence type="ECO:0000259" key="5">
    <source>
        <dbReference type="PROSITE" id="PS50968"/>
    </source>
</evidence>
<evidence type="ECO:0000313" key="7">
    <source>
        <dbReference type="Proteomes" id="UP000606172"/>
    </source>
</evidence>
<dbReference type="InterPro" id="IPR000089">
    <property type="entry name" value="Biotin_lipoyl"/>
</dbReference>
<dbReference type="InterPro" id="IPR050743">
    <property type="entry name" value="2-oxoacid_DH_E2_comp"/>
</dbReference>
<dbReference type="PROSITE" id="PS50968">
    <property type="entry name" value="BIOTINYL_LIPOYL"/>
    <property type="match status" value="1"/>
</dbReference>
<dbReference type="Proteomes" id="UP000606172">
    <property type="component" value="Unassembled WGS sequence"/>
</dbReference>
<dbReference type="GO" id="GO:0031405">
    <property type="term" value="F:lipoic acid binding"/>
    <property type="evidence" value="ECO:0007669"/>
    <property type="project" value="TreeGrafter"/>
</dbReference>
<proteinExistence type="predicted"/>
<protein>
    <recommendedName>
        <fullName evidence="5">Lipoyl-binding domain-containing protein</fullName>
    </recommendedName>
</protein>
<comment type="cofactor">
    <cofactor evidence="1">
        <name>(R)-lipoate</name>
        <dbReference type="ChEBI" id="CHEBI:83088"/>
    </cofactor>
</comment>
<dbReference type="PANTHER" id="PTHR43178:SF5">
    <property type="entry name" value="LIPOAMIDE ACYLTRANSFERASE COMPONENT OF BRANCHED-CHAIN ALPHA-KETO ACID DEHYDROGENASE COMPLEX, MITOCHONDRIAL"/>
    <property type="match status" value="1"/>
</dbReference>
<gene>
    <name evidence="6" type="ORF">Ssi02_62180</name>
</gene>